<organism evidence="3 4">
    <name type="scientific">Edaphobacter modestus</name>
    <dbReference type="NCBI Taxonomy" id="388466"/>
    <lineage>
        <taxon>Bacteria</taxon>
        <taxon>Pseudomonadati</taxon>
        <taxon>Acidobacteriota</taxon>
        <taxon>Terriglobia</taxon>
        <taxon>Terriglobales</taxon>
        <taxon>Acidobacteriaceae</taxon>
        <taxon>Edaphobacter</taxon>
    </lineage>
</organism>
<evidence type="ECO:0000256" key="1">
    <source>
        <dbReference type="ARBA" id="ARBA00022729"/>
    </source>
</evidence>
<dbReference type="SUPFAM" id="SSF69318">
    <property type="entry name" value="Integrin alpha N-terminal domain"/>
    <property type="match status" value="1"/>
</dbReference>
<dbReference type="PANTHER" id="PTHR16026:SF0">
    <property type="entry name" value="CARTILAGE ACIDIC PROTEIN 1"/>
    <property type="match status" value="1"/>
</dbReference>
<dbReference type="EMBL" id="SHKW01000001">
    <property type="protein sequence ID" value="RZU40732.1"/>
    <property type="molecule type" value="Genomic_DNA"/>
</dbReference>
<evidence type="ECO:0000259" key="2">
    <source>
        <dbReference type="Pfam" id="PF07593"/>
    </source>
</evidence>
<gene>
    <name evidence="3" type="ORF">BDD14_2206</name>
</gene>
<protein>
    <submittedName>
        <fullName evidence="3">VCBS repeat protein</fullName>
    </submittedName>
</protein>
<dbReference type="Pfam" id="PF07593">
    <property type="entry name" value="UnbV_ASPIC"/>
    <property type="match status" value="1"/>
</dbReference>
<name>A0A4Q7YSF4_9BACT</name>
<dbReference type="Gene3D" id="2.130.10.130">
    <property type="entry name" value="Integrin alpha, N-terminal"/>
    <property type="match status" value="2"/>
</dbReference>
<dbReference type="AlphaFoldDB" id="A0A4Q7YSF4"/>
<dbReference type="OrthoDB" id="102511at2"/>
<dbReference type="Pfam" id="PF13517">
    <property type="entry name" value="FG-GAP_3"/>
    <property type="match status" value="3"/>
</dbReference>
<dbReference type="InterPro" id="IPR011519">
    <property type="entry name" value="UnbV_ASPIC"/>
</dbReference>
<feature type="domain" description="ASPIC/UnbV" evidence="2">
    <location>
        <begin position="507"/>
        <end position="573"/>
    </location>
</feature>
<comment type="caution">
    <text evidence="3">The sequence shown here is derived from an EMBL/GenBank/DDBJ whole genome shotgun (WGS) entry which is preliminary data.</text>
</comment>
<reference evidence="3 4" key="1">
    <citation type="submission" date="2019-02" db="EMBL/GenBank/DDBJ databases">
        <title>Genomic Encyclopedia of Archaeal and Bacterial Type Strains, Phase II (KMG-II): from individual species to whole genera.</title>
        <authorList>
            <person name="Goeker M."/>
        </authorList>
    </citation>
    <scope>NUCLEOTIDE SEQUENCE [LARGE SCALE GENOMIC DNA]</scope>
    <source>
        <strain evidence="3 4">DSM 18101</strain>
    </source>
</reference>
<evidence type="ECO:0000313" key="3">
    <source>
        <dbReference type="EMBL" id="RZU40732.1"/>
    </source>
</evidence>
<dbReference type="PANTHER" id="PTHR16026">
    <property type="entry name" value="CARTILAGE ACIDIC PROTEIN 1"/>
    <property type="match status" value="1"/>
</dbReference>
<dbReference type="InterPro" id="IPR013517">
    <property type="entry name" value="FG-GAP"/>
</dbReference>
<keyword evidence="1" id="KW-0732">Signal</keyword>
<keyword evidence="4" id="KW-1185">Reference proteome</keyword>
<dbReference type="InterPro" id="IPR028994">
    <property type="entry name" value="Integrin_alpha_N"/>
</dbReference>
<dbReference type="InterPro" id="IPR027039">
    <property type="entry name" value="Crtac1"/>
</dbReference>
<dbReference type="Proteomes" id="UP000292958">
    <property type="component" value="Unassembled WGS sequence"/>
</dbReference>
<accession>A0A4Q7YSF4</accession>
<proteinExistence type="predicted"/>
<sequence length="595" mass="65389">MSGTKKTEISRRDFLWMTAASTMSMAQGVSTRNVKPLPRGKPSGIPFDARFTDIAAQAGLTFPVVYGGLSHKNYIIETVGCGVAFMDFDNDGWLDIFVLCGARMDESTPEASNRLYKNNHDGTFTDVTEKAGLIRQGWASGVTVADYNNDGFEDIFITYYGQNVLYRNNGNGTFTDVTKEAGLIYEGTTRWGSGCTFVDYDRDGHLDLFVANYVDLHLDKLPKPGANPYCNFKGVPVNCGPRGLPMPRNYLYRNQGNGTFRDVSQEAGIAKLERTYSMTSVAVDLNNDDWTDIYVASDSTPSQLLINKHNSALSEEGAERGVAFSADGAEQAGMGVALGDYNLDGNLDIFKTHFSDDTNVLYQNDGKGNFTDVTLASGFGVETRYICWGTGFADFDNNGWPDLAVVTGSVYPEVEKAFPNYPLKTPRFIFRNLGNGKFEELIEEAGPGIAEVHCSRGCAFGDFDNDGDVDMVVVNLNEPPSLLRNDVKNNLKWLKVLLVGTKSNRSAIGSRVIARYGGKQQAQAVMGQTSFYSVNDRRLHFGLGQSTRVDLEIHWTNGLIERFSNVESNQLITIKEGQGITKSALPRVNRSTPNA</sequence>
<evidence type="ECO:0000313" key="4">
    <source>
        <dbReference type="Proteomes" id="UP000292958"/>
    </source>
</evidence>